<keyword evidence="9" id="KW-1185">Reference proteome</keyword>
<keyword evidence="2" id="KW-0863">Zinc-finger</keyword>
<name>A0A6C0GJB5_9BACT</name>
<evidence type="ECO:0000313" key="9">
    <source>
        <dbReference type="Proteomes" id="UP000480178"/>
    </source>
</evidence>
<accession>A0A6C0GJB5</accession>
<feature type="region of interest" description="Disordered" evidence="6">
    <location>
        <begin position="42"/>
        <end position="71"/>
    </location>
</feature>
<reference evidence="8 9" key="1">
    <citation type="submission" date="2020-01" db="EMBL/GenBank/DDBJ databases">
        <authorList>
            <person name="Kim M.K."/>
        </authorList>
    </citation>
    <scope>NUCLEOTIDE SEQUENCE [LARGE SCALE GENOMIC DNA]</scope>
    <source>
        <strain evidence="8 9">172606-1</strain>
    </source>
</reference>
<keyword evidence="3" id="KW-0862">Zinc</keyword>
<dbReference type="AlphaFoldDB" id="A0A6C0GJB5"/>
<dbReference type="InterPro" id="IPR000962">
    <property type="entry name" value="Znf_DskA_TraR"/>
</dbReference>
<sequence length="131" mass="14981">MKITNQEENLRYSEEELKEFEELISQKLDQSRKELNYIKQALSKRNDSGTDNTSGTSKLLEDGADTTEKENLSQLAARQQKFTQQLENAMIRIKNGTYGICVDTGKLIPKERLRAVPHTQHSIEAKLKKAN</sequence>
<evidence type="ECO:0000256" key="6">
    <source>
        <dbReference type="SAM" id="MobiDB-lite"/>
    </source>
</evidence>
<dbReference type="PANTHER" id="PTHR33823">
    <property type="entry name" value="RNA POLYMERASE-BINDING TRANSCRIPTION FACTOR DKSA-RELATED"/>
    <property type="match status" value="1"/>
</dbReference>
<protein>
    <submittedName>
        <fullName evidence="8">TraR/DksA family transcriptional regulator</fullName>
    </submittedName>
</protein>
<dbReference type="EMBL" id="CP048222">
    <property type="protein sequence ID" value="QHT68161.1"/>
    <property type="molecule type" value="Genomic_DNA"/>
</dbReference>
<dbReference type="RefSeq" id="WP_162444179.1">
    <property type="nucleotide sequence ID" value="NZ_CP048222.1"/>
</dbReference>
<dbReference type="KEGG" id="rhoz:GXP67_16685"/>
<proteinExistence type="predicted"/>
<evidence type="ECO:0000256" key="3">
    <source>
        <dbReference type="ARBA" id="ARBA00022833"/>
    </source>
</evidence>
<evidence type="ECO:0000256" key="4">
    <source>
        <dbReference type="PROSITE-ProRule" id="PRU00510"/>
    </source>
</evidence>
<feature type="zinc finger region" description="dksA C4-type" evidence="4">
    <location>
        <begin position="101"/>
        <end position="125"/>
    </location>
</feature>
<dbReference type="PROSITE" id="PS51128">
    <property type="entry name" value="ZF_DKSA_2"/>
    <property type="match status" value="1"/>
</dbReference>
<evidence type="ECO:0000313" key="8">
    <source>
        <dbReference type="EMBL" id="QHT68161.1"/>
    </source>
</evidence>
<dbReference type="Pfam" id="PF01258">
    <property type="entry name" value="zf-dskA_traR"/>
    <property type="match status" value="1"/>
</dbReference>
<evidence type="ECO:0000259" key="7">
    <source>
        <dbReference type="Pfam" id="PF01258"/>
    </source>
</evidence>
<keyword evidence="1" id="KW-0479">Metal-binding</keyword>
<dbReference type="Gene3D" id="1.20.120.910">
    <property type="entry name" value="DksA, coiled-coil domain"/>
    <property type="match status" value="1"/>
</dbReference>
<feature type="domain" description="Zinc finger DksA/TraR C4-type" evidence="7">
    <location>
        <begin position="96"/>
        <end position="125"/>
    </location>
</feature>
<dbReference type="PANTHER" id="PTHR33823:SF2">
    <property type="entry name" value="RNA POLYMERASE-BINDING TRANSCRIPTION FACTOR DKSA"/>
    <property type="match status" value="1"/>
</dbReference>
<organism evidence="8 9">
    <name type="scientific">Rhodocytophaga rosea</name>
    <dbReference type="NCBI Taxonomy" id="2704465"/>
    <lineage>
        <taxon>Bacteria</taxon>
        <taxon>Pseudomonadati</taxon>
        <taxon>Bacteroidota</taxon>
        <taxon>Cytophagia</taxon>
        <taxon>Cytophagales</taxon>
        <taxon>Rhodocytophagaceae</taxon>
        <taxon>Rhodocytophaga</taxon>
    </lineage>
</organism>
<feature type="coiled-coil region" evidence="5">
    <location>
        <begin position="3"/>
        <end position="30"/>
    </location>
</feature>
<keyword evidence="5" id="KW-0175">Coiled coil</keyword>
<dbReference type="GO" id="GO:0008270">
    <property type="term" value="F:zinc ion binding"/>
    <property type="evidence" value="ECO:0007669"/>
    <property type="project" value="UniProtKB-KW"/>
</dbReference>
<dbReference type="Proteomes" id="UP000480178">
    <property type="component" value="Chromosome"/>
</dbReference>
<evidence type="ECO:0000256" key="5">
    <source>
        <dbReference type="SAM" id="Coils"/>
    </source>
</evidence>
<gene>
    <name evidence="8" type="ORF">GXP67_16685</name>
</gene>
<evidence type="ECO:0000256" key="2">
    <source>
        <dbReference type="ARBA" id="ARBA00022771"/>
    </source>
</evidence>
<evidence type="ECO:0000256" key="1">
    <source>
        <dbReference type="ARBA" id="ARBA00022723"/>
    </source>
</evidence>